<comment type="caution">
    <text evidence="12">The sequence shown here is derived from an EMBL/GenBank/DDBJ whole genome shotgun (WGS) entry which is preliminary data.</text>
</comment>
<comment type="subcellular location">
    <subcellularLocation>
        <location evidence="1">Endoplasmic reticulum membrane</location>
        <topology evidence="1">Multi-pass membrane protein</topology>
    </subcellularLocation>
</comment>
<dbReference type="PRINTS" id="PR00660">
    <property type="entry name" value="ERLUMENR"/>
</dbReference>
<evidence type="ECO:0000256" key="2">
    <source>
        <dbReference type="ARBA" id="ARBA00010120"/>
    </source>
</evidence>
<organism evidence="12 13">
    <name type="scientific">Acrasis kona</name>
    <dbReference type="NCBI Taxonomy" id="1008807"/>
    <lineage>
        <taxon>Eukaryota</taxon>
        <taxon>Discoba</taxon>
        <taxon>Heterolobosea</taxon>
        <taxon>Tetramitia</taxon>
        <taxon>Eutetramitia</taxon>
        <taxon>Acrasidae</taxon>
        <taxon>Acrasis</taxon>
    </lineage>
</organism>
<keyword evidence="5" id="KW-0256">Endoplasmic reticulum</keyword>
<dbReference type="PROSITE" id="PS00951">
    <property type="entry name" value="ER_LUMEN_RECEPTOR_1"/>
    <property type="match status" value="1"/>
</dbReference>
<dbReference type="Pfam" id="PF00810">
    <property type="entry name" value="ER_lumen_recept"/>
    <property type="match status" value="1"/>
</dbReference>
<dbReference type="GO" id="GO:0015031">
    <property type="term" value="P:protein transport"/>
    <property type="evidence" value="ECO:0007669"/>
    <property type="project" value="UniProtKB-KW"/>
</dbReference>
<keyword evidence="10 12" id="KW-0675">Receptor</keyword>
<evidence type="ECO:0000256" key="3">
    <source>
        <dbReference type="ARBA" id="ARBA00022448"/>
    </source>
</evidence>
<evidence type="ECO:0000256" key="5">
    <source>
        <dbReference type="ARBA" id="ARBA00022824"/>
    </source>
</evidence>
<feature type="transmembrane region" description="Helical" evidence="11">
    <location>
        <begin position="151"/>
        <end position="172"/>
    </location>
</feature>
<dbReference type="GO" id="GO:0005789">
    <property type="term" value="C:endoplasmic reticulum membrane"/>
    <property type="evidence" value="ECO:0007669"/>
    <property type="project" value="UniProtKB-SubCell"/>
</dbReference>
<evidence type="ECO:0000256" key="7">
    <source>
        <dbReference type="ARBA" id="ARBA00022927"/>
    </source>
</evidence>
<accession>A0AAW2Z7F5</accession>
<feature type="transmembrane region" description="Helical" evidence="11">
    <location>
        <begin position="56"/>
        <end position="76"/>
    </location>
</feature>
<keyword evidence="13" id="KW-1185">Reference proteome</keyword>
<dbReference type="GO" id="GO:0006621">
    <property type="term" value="P:protein retention in ER lumen"/>
    <property type="evidence" value="ECO:0007669"/>
    <property type="project" value="InterPro"/>
</dbReference>
<evidence type="ECO:0000256" key="8">
    <source>
        <dbReference type="ARBA" id="ARBA00022989"/>
    </source>
</evidence>
<proteinExistence type="inferred from homology"/>
<dbReference type="GO" id="GO:0046923">
    <property type="term" value="F:ER retention sequence binding"/>
    <property type="evidence" value="ECO:0007669"/>
    <property type="project" value="InterPro"/>
</dbReference>
<evidence type="ECO:0000256" key="11">
    <source>
        <dbReference type="SAM" id="Phobius"/>
    </source>
</evidence>
<dbReference type="Proteomes" id="UP001431209">
    <property type="component" value="Unassembled WGS sequence"/>
</dbReference>
<evidence type="ECO:0000256" key="10">
    <source>
        <dbReference type="ARBA" id="ARBA00023170"/>
    </source>
</evidence>
<dbReference type="PANTHER" id="PTHR10585">
    <property type="entry name" value="ER LUMEN PROTEIN RETAINING RECEPTOR"/>
    <property type="match status" value="1"/>
</dbReference>
<dbReference type="AlphaFoldDB" id="A0AAW2Z7F5"/>
<evidence type="ECO:0000256" key="9">
    <source>
        <dbReference type="ARBA" id="ARBA00023136"/>
    </source>
</evidence>
<evidence type="ECO:0000256" key="6">
    <source>
        <dbReference type="ARBA" id="ARBA00022892"/>
    </source>
</evidence>
<feature type="transmembrane region" description="Helical" evidence="11">
    <location>
        <begin position="178"/>
        <end position="199"/>
    </location>
</feature>
<keyword evidence="7" id="KW-0653">Protein transport</keyword>
<sequence length="212" mass="24524">MMNIFRTVADLLHLLSTLILLYKMYNLKSCSGVSLKTQELYLLVFITRYTDIFHYINLYLTVMKIFYLVSAAAIVYLMNTKYRSTYDAEHDKFPIVYLLVGSLVASLIFCRQYSLFEILWTFSLFLESVAVLPQLFLLNKIKRSEAINSHYLFALGGYRALYLVNWIYRYFAEGYTPYAAWIAGAIQTALYADFLYIYIKAAAAGKIGDLPL</sequence>
<reference evidence="12 13" key="1">
    <citation type="submission" date="2024-03" db="EMBL/GenBank/DDBJ databases">
        <title>The Acrasis kona genome and developmental transcriptomes reveal deep origins of eukaryotic multicellular pathways.</title>
        <authorList>
            <person name="Sheikh S."/>
            <person name="Fu C.-J."/>
            <person name="Brown M.W."/>
            <person name="Baldauf S.L."/>
        </authorList>
    </citation>
    <scope>NUCLEOTIDE SEQUENCE [LARGE SCALE GENOMIC DNA]</scope>
    <source>
        <strain evidence="12 13">ATCC MYA-3509</strain>
    </source>
</reference>
<name>A0AAW2Z7F5_9EUKA</name>
<keyword evidence="3" id="KW-0813">Transport</keyword>
<evidence type="ECO:0000256" key="4">
    <source>
        <dbReference type="ARBA" id="ARBA00022692"/>
    </source>
</evidence>
<keyword evidence="6" id="KW-0931">ER-Golgi transport</keyword>
<evidence type="ECO:0000256" key="1">
    <source>
        <dbReference type="ARBA" id="ARBA00004477"/>
    </source>
</evidence>
<keyword evidence="8 11" id="KW-1133">Transmembrane helix</keyword>
<feature type="transmembrane region" description="Helical" evidence="11">
    <location>
        <begin position="120"/>
        <end position="139"/>
    </location>
</feature>
<evidence type="ECO:0000313" key="12">
    <source>
        <dbReference type="EMBL" id="KAL0485726.1"/>
    </source>
</evidence>
<keyword evidence="9 11" id="KW-0472">Membrane</keyword>
<gene>
    <name evidence="12" type="ORF">AKO1_003280</name>
</gene>
<dbReference type="EMBL" id="JAOPGA020001160">
    <property type="protein sequence ID" value="KAL0485726.1"/>
    <property type="molecule type" value="Genomic_DNA"/>
</dbReference>
<protein>
    <submittedName>
        <fullName evidence="12">ER lumen protein-retaining receptor KdelR</fullName>
    </submittedName>
</protein>
<dbReference type="InterPro" id="IPR000133">
    <property type="entry name" value="ER_ret_rcpt"/>
</dbReference>
<keyword evidence="4 11" id="KW-0812">Transmembrane</keyword>
<dbReference type="GO" id="GO:0016192">
    <property type="term" value="P:vesicle-mediated transport"/>
    <property type="evidence" value="ECO:0007669"/>
    <property type="project" value="UniProtKB-KW"/>
</dbReference>
<feature type="transmembrane region" description="Helical" evidence="11">
    <location>
        <begin position="96"/>
        <end position="114"/>
    </location>
</feature>
<evidence type="ECO:0000313" key="13">
    <source>
        <dbReference type="Proteomes" id="UP001431209"/>
    </source>
</evidence>
<comment type="similarity">
    <text evidence="2">Belongs to the ERD2 family.</text>
</comment>